<evidence type="ECO:0000256" key="8">
    <source>
        <dbReference type="ARBA" id="ARBA00022839"/>
    </source>
</evidence>
<name>A0ABV3X822_9FIRM</name>
<dbReference type="InterPro" id="IPR049035">
    <property type="entry name" value="ADDB_N"/>
</dbReference>
<dbReference type="InterPro" id="IPR014017">
    <property type="entry name" value="DNA_helicase_UvrD-like_C"/>
</dbReference>
<dbReference type="Proteomes" id="UP001559623">
    <property type="component" value="Unassembled WGS sequence"/>
</dbReference>
<dbReference type="InterPro" id="IPR014140">
    <property type="entry name" value="DNA_helicase_suAddB"/>
</dbReference>
<keyword evidence="1" id="KW-0004">4Fe-4S</keyword>
<dbReference type="GO" id="GO:0004386">
    <property type="term" value="F:helicase activity"/>
    <property type="evidence" value="ECO:0007669"/>
    <property type="project" value="UniProtKB-KW"/>
</dbReference>
<accession>A0ABV3X822</accession>
<organism evidence="15 16">
    <name type="scientific">Selenomonas sputigena</name>
    <dbReference type="NCBI Taxonomy" id="69823"/>
    <lineage>
        <taxon>Bacteria</taxon>
        <taxon>Bacillati</taxon>
        <taxon>Bacillota</taxon>
        <taxon>Negativicutes</taxon>
        <taxon>Selenomonadales</taxon>
        <taxon>Selenomonadaceae</taxon>
        <taxon>Selenomonas</taxon>
    </lineage>
</organism>
<evidence type="ECO:0000313" key="16">
    <source>
        <dbReference type="Proteomes" id="UP001559623"/>
    </source>
</evidence>
<evidence type="ECO:0000256" key="13">
    <source>
        <dbReference type="ARBA" id="ARBA00023204"/>
    </source>
</evidence>
<reference evidence="15 16" key="1">
    <citation type="submission" date="2023-04" db="EMBL/GenBank/DDBJ databases">
        <title>Genome Sequence of Selenomonas sputigena ATCC 33150.</title>
        <authorList>
            <person name="Miller D.P."/>
            <person name="Anvari S."/>
            <person name="Polson S.W."/>
            <person name="Macdonald M."/>
            <person name="Mcdowell J.V."/>
        </authorList>
    </citation>
    <scope>NUCLEOTIDE SEQUENCE [LARGE SCALE GENOMIC DNA]</scope>
    <source>
        <strain evidence="15 16">ATCC 33150</strain>
    </source>
</reference>
<evidence type="ECO:0000256" key="6">
    <source>
        <dbReference type="ARBA" id="ARBA00022801"/>
    </source>
</evidence>
<keyword evidence="11" id="KW-0411">Iron-sulfur</keyword>
<feature type="domain" description="UvrD-like helicase C-terminal" evidence="14">
    <location>
        <begin position="272"/>
        <end position="571"/>
    </location>
</feature>
<keyword evidence="5" id="KW-0227">DNA damage</keyword>
<keyword evidence="16" id="KW-1185">Reference proteome</keyword>
<proteinExistence type="predicted"/>
<dbReference type="Gene3D" id="6.10.140.1030">
    <property type="match status" value="1"/>
</dbReference>
<dbReference type="Pfam" id="PF21445">
    <property type="entry name" value="ADDB_N"/>
    <property type="match status" value="1"/>
</dbReference>
<dbReference type="Gene3D" id="3.90.320.10">
    <property type="match status" value="1"/>
</dbReference>
<dbReference type="PANTHER" id="PTHR30591">
    <property type="entry name" value="RECBCD ENZYME SUBUNIT RECC"/>
    <property type="match status" value="1"/>
</dbReference>
<comment type="caution">
    <text evidence="15">The sequence shown here is derived from an EMBL/GenBank/DDBJ whole genome shotgun (WGS) entry which is preliminary data.</text>
</comment>
<evidence type="ECO:0000259" key="14">
    <source>
        <dbReference type="PROSITE" id="PS51217"/>
    </source>
</evidence>
<evidence type="ECO:0000256" key="3">
    <source>
        <dbReference type="ARBA" id="ARBA00022723"/>
    </source>
</evidence>
<dbReference type="PROSITE" id="PS51217">
    <property type="entry name" value="UVRD_HELICASE_CTER"/>
    <property type="match status" value="1"/>
</dbReference>
<keyword evidence="2" id="KW-0540">Nuclease</keyword>
<keyword evidence="8" id="KW-0269">Exonuclease</keyword>
<evidence type="ECO:0000313" key="15">
    <source>
        <dbReference type="EMBL" id="MEX5285717.1"/>
    </source>
</evidence>
<keyword evidence="9" id="KW-0067">ATP-binding</keyword>
<evidence type="ECO:0000256" key="11">
    <source>
        <dbReference type="ARBA" id="ARBA00023014"/>
    </source>
</evidence>
<keyword evidence="4" id="KW-0547">Nucleotide-binding</keyword>
<dbReference type="Gene3D" id="3.40.50.300">
    <property type="entry name" value="P-loop containing nucleotide triphosphate hydrolases"/>
    <property type="match status" value="4"/>
</dbReference>
<dbReference type="SUPFAM" id="SSF52540">
    <property type="entry name" value="P-loop containing nucleoside triphosphate hydrolases"/>
    <property type="match status" value="1"/>
</dbReference>
<evidence type="ECO:0000256" key="4">
    <source>
        <dbReference type="ARBA" id="ARBA00022741"/>
    </source>
</evidence>
<evidence type="ECO:0000256" key="2">
    <source>
        <dbReference type="ARBA" id="ARBA00022722"/>
    </source>
</evidence>
<gene>
    <name evidence="15" type="primary">addB</name>
    <name evidence="15" type="ORF">QCO44_08740</name>
</gene>
<keyword evidence="12" id="KW-0238">DNA-binding</keyword>
<sequence>MIEFVVGRAGTGKTQECLAAMKDRMAADPVGNALVLLLPEHATYGAERRLAAMMEGKGEGFVRSLVFGFKRFARHVLQETGGAARPRITGLGRRLLLKRILGEEREQLQAFQRAAGQRGFTESLEGALEEFRIYGVDGAALGRVQDSLQDEYLCSKLSDLALLYTRYREKMAGRYNDTGDMMETLAAKIPESTLLEGAEVWVDGFDFFTPQELKILAALFQKAENVHITLTFDTAEGSRQEGSLFYRQAETLERLRQLAESLGLLVKMRTLEAARRFQNPALLSIERHVFHFPLKAQKGGEGVQIVEAATRRLEAEAAAADILRLAREQGMRWRDIAVLVREEDAYGDMFALTLEDYGIPFFRDSKRPGVHHPLAELVRSSFEAVRGWRYDAMFRALKTGFFSPVRDAIDLLENYVLEFGVRGQKKWTMEEDWSWRRRRSLDELQEETTDAERRRLDGINLCRRDVAEPLQKFAAELREAADVRGYALALYHFLLLLDAPGKLEKWADTAEAAGSLAEAREHRRIFDAIIGLLEQMVETSGEDKIQVKEFEDILCEGLDALQLSLIPPGLDYVTVADFDRNSVENARAVYILGANESVMPRHSSEKGLLSDADRLHLGEAGIELPRGSAESSFGEKFLLYKGFTEAREYLWVSYALADTEGKALSSSPIIGQIRAVLPEVKFRSIPLEVLGQERRLLLANGRQAVSGLAAALRVYREKKKLEPFWYDVYNWALQEESLQFVLQKVLQGIFFTAREETLPPELAQKLYTKNNRLRGSVTRFESFRACPFRHFACYGLRLGERIERNFGAPDLGTLLHGVLQDFGEQLREEGRHWRDVKEEECRKLVEEILARLAPKVQNEILLSSAQYKNYLQRIEKTARNSLLHLIEFDAASDFRPVALERSFGSGSGGMPPLAYPLGNGFVLEITGQIDRIDRDGENRYFLIIDYKTGEAHLDLLEVYYGLKLQLLTYLLVARDLLLRAADGEALPAAMLYCFLNNPLVNVKPHSGEEKEALNKARLMPGWLLEDEDVVRAINGAGRFTKVSLTKAGRLSRQQKGSLRTAEEFDVLLDYIAFMLKDTGKSILAGTVKTSPYRIGGREACQYCLYRAFCGFDVRAGFSYSILKKLETAEILDHMEIRGKEAVSWQKDEFGQNGKKKP</sequence>
<evidence type="ECO:0000256" key="7">
    <source>
        <dbReference type="ARBA" id="ARBA00022806"/>
    </source>
</evidence>
<protein>
    <submittedName>
        <fullName evidence="15">Helicase-exonuclease AddAB subunit AddB</fullName>
    </submittedName>
</protein>
<evidence type="ECO:0000256" key="5">
    <source>
        <dbReference type="ARBA" id="ARBA00022763"/>
    </source>
</evidence>
<keyword evidence="6" id="KW-0378">Hydrolase</keyword>
<dbReference type="InterPro" id="IPR027417">
    <property type="entry name" value="P-loop_NTPase"/>
</dbReference>
<dbReference type="Pfam" id="PF12705">
    <property type="entry name" value="PDDEXK_1"/>
    <property type="match status" value="1"/>
</dbReference>
<dbReference type="InterPro" id="IPR011604">
    <property type="entry name" value="PDDEXK-like_dom_sf"/>
</dbReference>
<dbReference type="NCBIfam" id="TIGR02773">
    <property type="entry name" value="addB_Gpos"/>
    <property type="match status" value="1"/>
</dbReference>
<dbReference type="EMBL" id="JARVLH010000005">
    <property type="protein sequence ID" value="MEX5285717.1"/>
    <property type="molecule type" value="Genomic_DNA"/>
</dbReference>
<keyword evidence="10" id="KW-0408">Iron</keyword>
<evidence type="ECO:0000256" key="9">
    <source>
        <dbReference type="ARBA" id="ARBA00022840"/>
    </source>
</evidence>
<dbReference type="PANTHER" id="PTHR30591:SF1">
    <property type="entry name" value="RECBCD ENZYME SUBUNIT RECC"/>
    <property type="match status" value="1"/>
</dbReference>
<evidence type="ECO:0000256" key="10">
    <source>
        <dbReference type="ARBA" id="ARBA00023004"/>
    </source>
</evidence>
<dbReference type="RefSeq" id="WP_368847442.1">
    <property type="nucleotide sequence ID" value="NZ_CP194411.1"/>
</dbReference>
<dbReference type="InterPro" id="IPR038726">
    <property type="entry name" value="PDDEXK_AddAB-type"/>
</dbReference>
<keyword evidence="3" id="KW-0479">Metal-binding</keyword>
<evidence type="ECO:0000256" key="1">
    <source>
        <dbReference type="ARBA" id="ARBA00022485"/>
    </source>
</evidence>
<keyword evidence="7 15" id="KW-0347">Helicase</keyword>
<evidence type="ECO:0000256" key="12">
    <source>
        <dbReference type="ARBA" id="ARBA00023125"/>
    </source>
</evidence>
<keyword evidence="13" id="KW-0234">DNA repair</keyword>